<gene>
    <name evidence="1" type="ORF">CLV36_1093</name>
</gene>
<evidence type="ECO:0008006" key="3">
    <source>
        <dbReference type="Google" id="ProtNLM"/>
    </source>
</evidence>
<accession>A0ABX5EM36</accession>
<keyword evidence="2" id="KW-1185">Reference proteome</keyword>
<dbReference type="EMBL" id="PVTZ01000009">
    <property type="protein sequence ID" value="PRZ13197.1"/>
    <property type="molecule type" value="Genomic_DNA"/>
</dbReference>
<organism evidence="1 2">
    <name type="scientific">Laceyella sediminis</name>
    <dbReference type="NCBI Taxonomy" id="573074"/>
    <lineage>
        <taxon>Bacteria</taxon>
        <taxon>Bacillati</taxon>
        <taxon>Bacillota</taxon>
        <taxon>Bacilli</taxon>
        <taxon>Bacillales</taxon>
        <taxon>Thermoactinomycetaceae</taxon>
        <taxon>Laceyella</taxon>
    </lineage>
</organism>
<protein>
    <recommendedName>
        <fullName evidence="3">DDE superfamily endonuclease</fullName>
    </recommendedName>
</protein>
<sequence length="83" mass="9523">MVLPVFLSNQPERRHADIFHSLKLTSATAAWCDLLKSYSLPSNFRFTWRVLVKAAREFKSFMTATAQKASQRDDRLVYVDDAG</sequence>
<reference evidence="1 2" key="1">
    <citation type="submission" date="2018-03" db="EMBL/GenBank/DDBJ databases">
        <title>Genomic Encyclopedia of Archaeal and Bacterial Type Strains, Phase II (KMG-II): from individual species to whole genera.</title>
        <authorList>
            <person name="Goeker M."/>
        </authorList>
    </citation>
    <scope>NUCLEOTIDE SEQUENCE [LARGE SCALE GENOMIC DNA]</scope>
    <source>
        <strain evidence="1 2">RHA1</strain>
    </source>
</reference>
<dbReference type="Proteomes" id="UP000238836">
    <property type="component" value="Unassembled WGS sequence"/>
</dbReference>
<proteinExistence type="predicted"/>
<evidence type="ECO:0000313" key="1">
    <source>
        <dbReference type="EMBL" id="PRZ13197.1"/>
    </source>
</evidence>
<comment type="caution">
    <text evidence="1">The sequence shown here is derived from an EMBL/GenBank/DDBJ whole genome shotgun (WGS) entry which is preliminary data.</text>
</comment>
<evidence type="ECO:0000313" key="2">
    <source>
        <dbReference type="Proteomes" id="UP000238836"/>
    </source>
</evidence>
<name>A0ABX5EM36_9BACL</name>